<dbReference type="HOGENOM" id="CLU_1336826_0_0_12"/>
<accession>E1RC63</accession>
<dbReference type="STRING" id="573413.Spirs_0808"/>
<gene>
    <name evidence="1" type="ordered locus">Spirs_0808</name>
</gene>
<sequence length="205" mass="23485">MDSVYAIFISGPPASGKTTCAHALARLLGTALFDLDTLSEPFLRPYLAMRSSYKDSDEYHGKMRDLEYEALFRLMKENLSLGVSCIAVAPFSKERKSSMFPDHIFSNVTNEHVSIITVGISIVISPSQQYENMLKRGAPRDTFKIEKWQTYYSKVRKDLDICSWNVDLNLAISFEKLKNYFDDEINKVKTAIYSLQENNQKLREV</sequence>
<protein>
    <recommendedName>
        <fullName evidence="3">Shikimate kinase</fullName>
    </recommendedName>
</protein>
<proteinExistence type="predicted"/>
<evidence type="ECO:0008006" key="3">
    <source>
        <dbReference type="Google" id="ProtNLM"/>
    </source>
</evidence>
<dbReference type="KEGG" id="ssm:Spirs_0808"/>
<evidence type="ECO:0000313" key="2">
    <source>
        <dbReference type="Proteomes" id="UP000002318"/>
    </source>
</evidence>
<dbReference type="RefSeq" id="WP_013253407.1">
    <property type="nucleotide sequence ID" value="NC_014364.1"/>
</dbReference>
<reference evidence="1 2" key="1">
    <citation type="journal article" date="2010" name="Stand. Genomic Sci.">
        <title>Complete genome sequence of Spirochaeta smaragdinae type strain (SEBR 4228).</title>
        <authorList>
            <person name="Mavromatis K."/>
            <person name="Yasawong M."/>
            <person name="Chertkov O."/>
            <person name="Lapidus A."/>
            <person name="Lucas S."/>
            <person name="Nolan M."/>
            <person name="Del Rio T.G."/>
            <person name="Tice H."/>
            <person name="Cheng J.F."/>
            <person name="Pitluck S."/>
            <person name="Liolios K."/>
            <person name="Ivanova N."/>
            <person name="Tapia R."/>
            <person name="Han C."/>
            <person name="Bruce D."/>
            <person name="Goodwin L."/>
            <person name="Pati A."/>
            <person name="Chen A."/>
            <person name="Palaniappan K."/>
            <person name="Land M."/>
            <person name="Hauser L."/>
            <person name="Chang Y.J."/>
            <person name="Jeffries C.D."/>
            <person name="Detter J.C."/>
            <person name="Rohde M."/>
            <person name="Brambilla E."/>
            <person name="Spring S."/>
            <person name="Goker M."/>
            <person name="Sikorski J."/>
            <person name="Woyke T."/>
            <person name="Bristow J."/>
            <person name="Eisen J.A."/>
            <person name="Markowitz V."/>
            <person name="Hugenholtz P."/>
            <person name="Klenk H.P."/>
            <person name="Kyrpides N.C."/>
        </authorList>
    </citation>
    <scope>NUCLEOTIDE SEQUENCE [LARGE SCALE GENOMIC DNA]</scope>
    <source>
        <strain evidence="2">DSM 11293 / JCM 15392 / SEBR 4228</strain>
    </source>
</reference>
<dbReference type="Pfam" id="PF13671">
    <property type="entry name" value="AAA_33"/>
    <property type="match status" value="1"/>
</dbReference>
<keyword evidence="2" id="KW-1185">Reference proteome</keyword>
<evidence type="ECO:0000313" key="1">
    <source>
        <dbReference type="EMBL" id="ADK79943.1"/>
    </source>
</evidence>
<dbReference type="Proteomes" id="UP000002318">
    <property type="component" value="Chromosome"/>
</dbReference>
<dbReference type="Gene3D" id="3.40.50.300">
    <property type="entry name" value="P-loop containing nucleotide triphosphate hydrolases"/>
    <property type="match status" value="1"/>
</dbReference>
<dbReference type="SUPFAM" id="SSF52540">
    <property type="entry name" value="P-loop containing nucleoside triphosphate hydrolases"/>
    <property type="match status" value="1"/>
</dbReference>
<dbReference type="InterPro" id="IPR027417">
    <property type="entry name" value="P-loop_NTPase"/>
</dbReference>
<dbReference type="AlphaFoldDB" id="E1RC63"/>
<dbReference type="eggNOG" id="COG0703">
    <property type="taxonomic scope" value="Bacteria"/>
</dbReference>
<name>E1RC63_SEDSS</name>
<dbReference type="EMBL" id="CP002116">
    <property type="protein sequence ID" value="ADK79943.1"/>
    <property type="molecule type" value="Genomic_DNA"/>
</dbReference>
<organism evidence="1 2">
    <name type="scientific">Sediminispirochaeta smaragdinae (strain DSM 11293 / JCM 15392 / SEBR 4228)</name>
    <name type="common">Spirochaeta smaragdinae</name>
    <dbReference type="NCBI Taxonomy" id="573413"/>
    <lineage>
        <taxon>Bacteria</taxon>
        <taxon>Pseudomonadati</taxon>
        <taxon>Spirochaetota</taxon>
        <taxon>Spirochaetia</taxon>
        <taxon>Spirochaetales</taxon>
        <taxon>Spirochaetaceae</taxon>
        <taxon>Sediminispirochaeta</taxon>
    </lineage>
</organism>
<dbReference type="OrthoDB" id="1201990at2"/>